<gene>
    <name evidence="1" type="ORF">LCGC14_1284350</name>
</gene>
<reference evidence="1" key="1">
    <citation type="journal article" date="2015" name="Nature">
        <title>Complex archaea that bridge the gap between prokaryotes and eukaryotes.</title>
        <authorList>
            <person name="Spang A."/>
            <person name="Saw J.H."/>
            <person name="Jorgensen S.L."/>
            <person name="Zaremba-Niedzwiedzka K."/>
            <person name="Martijn J."/>
            <person name="Lind A.E."/>
            <person name="van Eijk R."/>
            <person name="Schleper C."/>
            <person name="Guy L."/>
            <person name="Ettema T.J."/>
        </authorList>
    </citation>
    <scope>NUCLEOTIDE SEQUENCE</scope>
</reference>
<sequence>MLLVLAVMSVAVLLYTDMQRHERNKVDMKAIKMDIEIECPVLVERVTLHDIDLSALRVDIQTDGMVQVVRIVALLKCLCGDEHTVKIL</sequence>
<name>A0A0F9KU91_9ZZZZ</name>
<evidence type="ECO:0000313" key="1">
    <source>
        <dbReference type="EMBL" id="KKM85894.1"/>
    </source>
</evidence>
<protein>
    <submittedName>
        <fullName evidence="1">Uncharacterized protein</fullName>
    </submittedName>
</protein>
<accession>A0A0F9KU91</accession>
<comment type="caution">
    <text evidence="1">The sequence shown here is derived from an EMBL/GenBank/DDBJ whole genome shotgun (WGS) entry which is preliminary data.</text>
</comment>
<dbReference type="EMBL" id="LAZR01007338">
    <property type="protein sequence ID" value="KKM85894.1"/>
    <property type="molecule type" value="Genomic_DNA"/>
</dbReference>
<dbReference type="AlphaFoldDB" id="A0A0F9KU91"/>
<organism evidence="1">
    <name type="scientific">marine sediment metagenome</name>
    <dbReference type="NCBI Taxonomy" id="412755"/>
    <lineage>
        <taxon>unclassified sequences</taxon>
        <taxon>metagenomes</taxon>
        <taxon>ecological metagenomes</taxon>
    </lineage>
</organism>
<proteinExistence type="predicted"/>